<reference evidence="3 4" key="1">
    <citation type="journal article" date="2015" name="Int. J. Syst. Evol. Microbiol.">
        <title>Winogradskyella litoriviva sp. nov., isolated from coastal seawater.</title>
        <authorList>
            <person name="Nedashkovskaya O.I."/>
            <person name="Kukhlevskiy A.D."/>
            <person name="Zhukova N.V."/>
            <person name="Kim S.J."/>
            <person name="Rhee S.K."/>
            <person name="Mikhailov V.V."/>
        </authorList>
    </citation>
    <scope>NUCLEOTIDE SEQUENCE [LARGE SCALE GENOMIC DNA]</scope>
    <source>
        <strain evidence="3 4">KMM6491</strain>
    </source>
</reference>
<dbReference type="Pfam" id="PF13424">
    <property type="entry name" value="TPR_12"/>
    <property type="match status" value="1"/>
</dbReference>
<dbReference type="SUPFAM" id="SSF48452">
    <property type="entry name" value="TPR-like"/>
    <property type="match status" value="3"/>
</dbReference>
<proteinExistence type="predicted"/>
<dbReference type="Gene3D" id="3.30.565.10">
    <property type="entry name" value="Histidine kinase-like ATPase, C-terminal domain"/>
    <property type="match status" value="1"/>
</dbReference>
<evidence type="ECO:0000256" key="1">
    <source>
        <dbReference type="PROSITE-ProRule" id="PRU00339"/>
    </source>
</evidence>
<dbReference type="RefSeq" id="WP_173301962.1">
    <property type="nucleotide sequence ID" value="NZ_JABRWQ010000006.1"/>
</dbReference>
<evidence type="ECO:0000313" key="3">
    <source>
        <dbReference type="EMBL" id="NRD24306.1"/>
    </source>
</evidence>
<keyword evidence="1" id="KW-0802">TPR repeat</keyword>
<gene>
    <name evidence="3" type="ORF">HNV10_13690</name>
</gene>
<dbReference type="SMART" id="SM00028">
    <property type="entry name" value="TPR"/>
    <property type="match status" value="8"/>
</dbReference>
<dbReference type="PANTHER" id="PTHR34220">
    <property type="entry name" value="SENSOR HISTIDINE KINASE YPDA"/>
    <property type="match status" value="1"/>
</dbReference>
<dbReference type="PROSITE" id="PS50005">
    <property type="entry name" value="TPR"/>
    <property type="match status" value="2"/>
</dbReference>
<dbReference type="InterPro" id="IPR050640">
    <property type="entry name" value="Bact_2-comp_sensor_kinase"/>
</dbReference>
<name>A0ABX2E8D0_9FLAO</name>
<dbReference type="Gene3D" id="1.25.40.10">
    <property type="entry name" value="Tetratricopeptide repeat domain"/>
    <property type="match status" value="2"/>
</dbReference>
<feature type="repeat" description="TPR" evidence="1">
    <location>
        <begin position="243"/>
        <end position="276"/>
    </location>
</feature>
<evidence type="ECO:0000259" key="2">
    <source>
        <dbReference type="Pfam" id="PF06580"/>
    </source>
</evidence>
<dbReference type="InterPro" id="IPR019734">
    <property type="entry name" value="TPR_rpt"/>
</dbReference>
<dbReference type="Pfam" id="PF06580">
    <property type="entry name" value="His_kinase"/>
    <property type="match status" value="1"/>
</dbReference>
<protein>
    <submittedName>
        <fullName evidence="3">Tetratricopeptide repeat protein</fullName>
    </submittedName>
</protein>
<dbReference type="Proteomes" id="UP000805085">
    <property type="component" value="Unassembled WGS sequence"/>
</dbReference>
<comment type="caution">
    <text evidence="3">The sequence shown here is derived from an EMBL/GenBank/DDBJ whole genome shotgun (WGS) entry which is preliminary data.</text>
</comment>
<feature type="repeat" description="TPR" evidence="1">
    <location>
        <begin position="203"/>
        <end position="236"/>
    </location>
</feature>
<dbReference type="InterPro" id="IPR011990">
    <property type="entry name" value="TPR-like_helical_dom_sf"/>
</dbReference>
<dbReference type="PANTHER" id="PTHR34220:SF7">
    <property type="entry name" value="SENSOR HISTIDINE KINASE YPDA"/>
    <property type="match status" value="1"/>
</dbReference>
<dbReference type="InterPro" id="IPR010559">
    <property type="entry name" value="Sig_transdc_His_kin_internal"/>
</dbReference>
<feature type="domain" description="Signal transduction histidine kinase internal region" evidence="2">
    <location>
        <begin position="479"/>
        <end position="558"/>
    </location>
</feature>
<evidence type="ECO:0000313" key="4">
    <source>
        <dbReference type="Proteomes" id="UP000805085"/>
    </source>
</evidence>
<keyword evidence="4" id="KW-1185">Reference proteome</keyword>
<sequence length="679" mass="77462">MNIKCIFIIFILIFANTIKAQQKVIDSLEQQLINPTNGKTKVENLNWLGYYYARSNPEQGLKKLDESVKLAIANNDSLQLGKAYEYKGLNHKNLGNDSIMLSFFKKAEYIYRNIDSKGALPFLVLNRGMYYSQRSNYHKANEDYKSAMESFTLSNDTLLMGYILGRIGQSNIYLGNYKTSLDAFLKGATLLELSGNEKTMHYGSIMGDLGLLYQKLSKYDTAIEYHNKCVEIYKKHGFNRGLSNQYNDIGNIYTKLGQFQKAMDIYKVSYAMKKQTNNKADIAGSFTNIGNTYSHLGDLDKALTYLDSANILHKELKDFNGLSIVEEHLGTIKLKQGETLEAKKHFDSAVYFATKIEDKRAILFGKLGLAKASYKLGNHKLAYNEIKDALEIKDSLFSDEKMEDLASIKARYEYDKERAILEANFENDKILQEAEIEQQIINRNLSIGAGIFLLGIFSTGFIILRRKKEAELNEEIVTAELQKLRVQMNPHFIFNTLNSINDFVLKNEKSKASNYLARFSVMMRQILDNSEEDEVNLSDEITFLESYIKLEQQRLNNTFTYSINVNNNIDLEELYVPSALLQPIIENSIWHGLSPKKEGILKITFTEERDRLICTIEDNGVGLNPNKENLFSDKSFGTSSVKNRINLLNKRKGTNAKIKVIEKEEGICTILELPISKDV</sequence>
<dbReference type="SUPFAM" id="SSF55874">
    <property type="entry name" value="ATPase domain of HSP90 chaperone/DNA topoisomerase II/histidine kinase"/>
    <property type="match status" value="1"/>
</dbReference>
<dbReference type="EMBL" id="JABRWQ010000006">
    <property type="protein sequence ID" value="NRD24306.1"/>
    <property type="molecule type" value="Genomic_DNA"/>
</dbReference>
<dbReference type="Pfam" id="PF13181">
    <property type="entry name" value="TPR_8"/>
    <property type="match status" value="1"/>
</dbReference>
<accession>A0ABX2E8D0</accession>
<dbReference type="InterPro" id="IPR036890">
    <property type="entry name" value="HATPase_C_sf"/>
</dbReference>
<organism evidence="3 4">
    <name type="scientific">Winogradskyella litoriviva</name>
    <dbReference type="NCBI Taxonomy" id="1220182"/>
    <lineage>
        <taxon>Bacteria</taxon>
        <taxon>Pseudomonadati</taxon>
        <taxon>Bacteroidota</taxon>
        <taxon>Flavobacteriia</taxon>
        <taxon>Flavobacteriales</taxon>
        <taxon>Flavobacteriaceae</taxon>
        <taxon>Winogradskyella</taxon>
    </lineage>
</organism>